<feature type="transmembrane region" description="Helical" evidence="1">
    <location>
        <begin position="644"/>
        <end position="668"/>
    </location>
</feature>
<feature type="transmembrane region" description="Helical" evidence="1">
    <location>
        <begin position="272"/>
        <end position="294"/>
    </location>
</feature>
<feature type="transmembrane region" description="Helical" evidence="1">
    <location>
        <begin position="792"/>
        <end position="813"/>
    </location>
</feature>
<dbReference type="Proteomes" id="UP001357733">
    <property type="component" value="Unassembled WGS sequence"/>
</dbReference>
<dbReference type="Pfam" id="PF12679">
    <property type="entry name" value="ABC2_membrane_2"/>
    <property type="match status" value="1"/>
</dbReference>
<feature type="transmembrane region" description="Helical" evidence="1">
    <location>
        <begin position="739"/>
        <end position="757"/>
    </location>
</feature>
<feature type="transmembrane region" description="Helical" evidence="1">
    <location>
        <begin position="167"/>
        <end position="191"/>
    </location>
</feature>
<keyword evidence="3" id="KW-1185">Reference proteome</keyword>
<comment type="caution">
    <text evidence="2">The sequence shown here is derived from an EMBL/GenBank/DDBJ whole genome shotgun (WGS) entry which is preliminary data.</text>
</comment>
<dbReference type="PANTHER" id="PTHR37305">
    <property type="entry name" value="INTEGRAL MEMBRANE PROTEIN-RELATED"/>
    <property type="match status" value="1"/>
</dbReference>
<feature type="transmembrane region" description="Helical" evidence="1">
    <location>
        <begin position="712"/>
        <end position="732"/>
    </location>
</feature>
<dbReference type="EMBL" id="JAYKOT010000001">
    <property type="protein sequence ID" value="MEB3428744.1"/>
    <property type="molecule type" value="Genomic_DNA"/>
</dbReference>
<reference evidence="2 3" key="1">
    <citation type="submission" date="2024-01" db="EMBL/GenBank/DDBJ databases">
        <title>Complete genome sequence of Citroniella saccharovorans strain M6.X9, isolated from human fecal sample.</title>
        <authorList>
            <person name="Cheng G."/>
            <person name="Westerholm M."/>
            <person name="Schnurer A."/>
        </authorList>
    </citation>
    <scope>NUCLEOTIDE SEQUENCE [LARGE SCALE GENOMIC DNA]</scope>
    <source>
        <strain evidence="2 3">DSM 29873</strain>
    </source>
</reference>
<evidence type="ECO:0000313" key="3">
    <source>
        <dbReference type="Proteomes" id="UP001357733"/>
    </source>
</evidence>
<gene>
    <name evidence="2" type="ORF">VLK81_01690</name>
</gene>
<feature type="transmembrane region" description="Helical" evidence="1">
    <location>
        <begin position="361"/>
        <end position="381"/>
    </location>
</feature>
<keyword evidence="1" id="KW-0812">Transmembrane</keyword>
<accession>A0AAW9MW56</accession>
<dbReference type="RefSeq" id="WP_324618775.1">
    <property type="nucleotide sequence ID" value="NZ_JAYKOT010000001.1"/>
</dbReference>
<proteinExistence type="predicted"/>
<feature type="transmembrane region" description="Helical" evidence="1">
    <location>
        <begin position="411"/>
        <end position="431"/>
    </location>
</feature>
<dbReference type="PANTHER" id="PTHR37305:SF1">
    <property type="entry name" value="MEMBRANE PROTEIN"/>
    <property type="match status" value="1"/>
</dbReference>
<keyword evidence="1" id="KW-1133">Transmembrane helix</keyword>
<organism evidence="2 3">
    <name type="scientific">Citroniella saccharovorans</name>
    <dbReference type="NCBI Taxonomy" id="2053367"/>
    <lineage>
        <taxon>Bacteria</taxon>
        <taxon>Bacillati</taxon>
        <taxon>Bacillota</taxon>
        <taxon>Tissierellia</taxon>
        <taxon>Tissierellales</taxon>
        <taxon>Peptoniphilaceae</taxon>
        <taxon>Citroniella</taxon>
    </lineage>
</organism>
<feature type="transmembrane region" description="Helical" evidence="1">
    <location>
        <begin position="12"/>
        <end position="31"/>
    </location>
</feature>
<evidence type="ECO:0000313" key="2">
    <source>
        <dbReference type="EMBL" id="MEB3428744.1"/>
    </source>
</evidence>
<feature type="transmembrane region" description="Helical" evidence="1">
    <location>
        <begin position="219"/>
        <end position="239"/>
    </location>
</feature>
<evidence type="ECO:0000256" key="1">
    <source>
        <dbReference type="SAM" id="Phobius"/>
    </source>
</evidence>
<name>A0AAW9MW56_9FIRM</name>
<feature type="transmembrane region" description="Helical" evidence="1">
    <location>
        <begin position="301"/>
        <end position="319"/>
    </location>
</feature>
<dbReference type="GO" id="GO:0005886">
    <property type="term" value="C:plasma membrane"/>
    <property type="evidence" value="ECO:0007669"/>
    <property type="project" value="UniProtKB-SubCell"/>
</dbReference>
<protein>
    <submittedName>
        <fullName evidence="2">ABC transporter permease subunit</fullName>
    </submittedName>
</protein>
<sequence length="819" mass="94811">MLKFEIYKAHKRKIFLILAILAFIIVFTKYLSIKSFEIISIDNVAYSLGDKIMDIERDMLESDKFTDEEKKAFNGDNSKIFREFISDIDYDNIDNNSEKDAIKVRDVILERDEKELNLLKKYNIELSEEDKKVIEWKKIEKSKMLEYNTPLSEASFSKFSINPIRVLIYYSASYFGLYPIIILSILFLYIISKEREDGSIQLLLTNPKNRLRIILSKQALIILSGILYSAFIVIFSIILGKLNGLNWHNGHLEIYRIFTQNGDLKYIIAYKLLLKIIFYFIIMLTFFSSIIIFTSSISKNHYNGTTILVSLLIIINLIMNNVSSLRTPLNPVYALNIKNNILGYIKFSDVDYEYINQKPIFYYYIFLILSFVFIYLSKDFLFRVNNTSKSRNTEIKSIFDMELGKIIHNSSYITGIASSTILIFIIFMLIFNKDNDLKRIYNDYYLEYFKIALDVWKMNANANVNVDTDEDGLEEFNDSFLEEVKIYQNLYDQALKGLEAYKNKDGKKYYDVKLAELGDRARESNKILESGYYSEATYEESREVLKYLSKENISPLQIKQPFFLSSFEKLKPDAYKDLDDNIYSHSSLYLPRRLERTYPLDLIIIGIISMMALGGYSFDKEDGNQIEFLYTEPVDRRKYHTRKVLSSFLVGLLGLGIIFVLLLILGLISEGFGDPNFPIVEYVKDIDIENLKPGDTSYFRLIPIWVYDLRLLASYIFQIGFLASLSAFISIFVKEKIKVVGFTLGITGLFSYLMKLVKSPIRILSPFSHMGASKLANGSVIVGSGLEANNFYLSPGVLLAWTLVFTLIGSFIVKKKEVR</sequence>
<keyword evidence="1" id="KW-0472">Membrane</keyword>
<dbReference type="AlphaFoldDB" id="A0AAW9MW56"/>
<dbReference type="GO" id="GO:0140359">
    <property type="term" value="F:ABC-type transporter activity"/>
    <property type="evidence" value="ECO:0007669"/>
    <property type="project" value="InterPro"/>
</dbReference>